<dbReference type="Proteomes" id="UP001162501">
    <property type="component" value="Chromosome 14"/>
</dbReference>
<gene>
    <name evidence="1" type="ORF">MRATA1EN3_LOCUS6412</name>
</gene>
<reference evidence="1" key="1">
    <citation type="submission" date="2023-05" db="EMBL/GenBank/DDBJ databases">
        <authorList>
            <consortium name="ELIXIR-Norway"/>
        </authorList>
    </citation>
    <scope>NUCLEOTIDE SEQUENCE</scope>
</reference>
<evidence type="ECO:0000313" key="1">
    <source>
        <dbReference type="EMBL" id="CAI9695199.1"/>
    </source>
</evidence>
<dbReference type="EMBL" id="OX596098">
    <property type="protein sequence ID" value="CAI9695199.1"/>
    <property type="molecule type" value="Genomic_DNA"/>
</dbReference>
<proteinExistence type="predicted"/>
<name>A0ACB0E431_RANTA</name>
<evidence type="ECO:0000313" key="2">
    <source>
        <dbReference type="Proteomes" id="UP001162501"/>
    </source>
</evidence>
<accession>A0ACB0E431</accession>
<sequence length="150" mass="16239">MVQPAEPTQPPFRRSWSAALSAGFVVSGSIPGRASRSSGEAGEGQSGDTRDPRASAFCWLSHPPPCRYKYWETEASRGCPTALTPNSAVSPNPHPAVRNGTTHEYRTEKKGPLFLEMLEPIPASCSSLLLQHTLSPEPLLYLHTPSRQGT</sequence>
<protein>
    <submittedName>
        <fullName evidence="1">Uncharacterized protein</fullName>
    </submittedName>
</protein>
<organism evidence="1 2">
    <name type="scientific">Rangifer tarandus platyrhynchus</name>
    <name type="common">Svalbard reindeer</name>
    <dbReference type="NCBI Taxonomy" id="3082113"/>
    <lineage>
        <taxon>Eukaryota</taxon>
        <taxon>Metazoa</taxon>
        <taxon>Chordata</taxon>
        <taxon>Craniata</taxon>
        <taxon>Vertebrata</taxon>
        <taxon>Euteleostomi</taxon>
        <taxon>Mammalia</taxon>
        <taxon>Eutheria</taxon>
        <taxon>Laurasiatheria</taxon>
        <taxon>Artiodactyla</taxon>
        <taxon>Ruminantia</taxon>
        <taxon>Pecora</taxon>
        <taxon>Cervidae</taxon>
        <taxon>Odocoileinae</taxon>
        <taxon>Rangifer</taxon>
    </lineage>
</organism>